<feature type="transmembrane region" description="Helical" evidence="1">
    <location>
        <begin position="166"/>
        <end position="184"/>
    </location>
</feature>
<dbReference type="RefSeq" id="WP_169563177.1">
    <property type="nucleotide sequence ID" value="NZ_JAAXYH010000002.1"/>
</dbReference>
<feature type="domain" description="Cyclodeaminase/cyclohydrolase" evidence="2">
    <location>
        <begin position="20"/>
        <end position="194"/>
    </location>
</feature>
<protein>
    <submittedName>
        <fullName evidence="3">Cyclodeaminase/cyclohydrolase family protein</fullName>
    </submittedName>
</protein>
<reference evidence="3" key="1">
    <citation type="submission" date="2020-04" db="EMBL/GenBank/DDBJ databases">
        <title>Description of Shewanella salipaludis sp. nov., isolated from a salt marsh.</title>
        <authorList>
            <person name="Park S."/>
            <person name="Yoon J.-H."/>
        </authorList>
    </citation>
    <scope>NUCLEOTIDE SEQUENCE</scope>
    <source>
        <strain evidence="3">SHSM-M6</strain>
    </source>
</reference>
<accession>A0A972FQW3</accession>
<evidence type="ECO:0000259" key="2">
    <source>
        <dbReference type="Pfam" id="PF04961"/>
    </source>
</evidence>
<dbReference type="SUPFAM" id="SSF101262">
    <property type="entry name" value="Methenyltetrahydrofolate cyclohydrolase-like"/>
    <property type="match status" value="1"/>
</dbReference>
<dbReference type="Pfam" id="PF04961">
    <property type="entry name" value="FTCD_C"/>
    <property type="match status" value="1"/>
</dbReference>
<dbReference type="InterPro" id="IPR007044">
    <property type="entry name" value="Cyclodeamin/CycHdrlase"/>
</dbReference>
<dbReference type="Proteomes" id="UP000737113">
    <property type="component" value="Unassembled WGS sequence"/>
</dbReference>
<dbReference type="Gene3D" id="1.20.120.680">
    <property type="entry name" value="Formiminotetrahydrofolate cyclodeaminase monomer, up-and-down helical bundle"/>
    <property type="match status" value="1"/>
</dbReference>
<keyword evidence="1" id="KW-0812">Transmembrane</keyword>
<organism evidence="3 4">
    <name type="scientific">Shewanella salipaludis</name>
    <dbReference type="NCBI Taxonomy" id="2723052"/>
    <lineage>
        <taxon>Bacteria</taxon>
        <taxon>Pseudomonadati</taxon>
        <taxon>Pseudomonadota</taxon>
        <taxon>Gammaproteobacteria</taxon>
        <taxon>Alteromonadales</taxon>
        <taxon>Shewanellaceae</taxon>
        <taxon>Shewanella</taxon>
    </lineage>
</organism>
<sequence>MEQSKLAQIDSYSLLELPTDQLLNYFGAGRASPGSGSAAALLAILSCKMIMTVCDISQKKDECRVARKEFGLIKIRVSEVIEPRLKTLFDADAKDFEEVIKLRKLRDNAADPKEKSKYSRQASNMLETATDYTFEIAEKSLKLMEYGVTMFEDGWHAIRGDSGVSISAALSAVMSCIFIINLNLKTLKKRKYSKLNIAKVIELQKKLQQMQDKAFSCVTTISSESIDAVQLKLKMSKF</sequence>
<dbReference type="InterPro" id="IPR036178">
    <property type="entry name" value="Formintransfe-cycloase-like_sf"/>
</dbReference>
<gene>
    <name evidence="3" type="ORF">HC757_04895</name>
</gene>
<dbReference type="AlphaFoldDB" id="A0A972FQW3"/>
<proteinExistence type="predicted"/>
<evidence type="ECO:0000313" key="3">
    <source>
        <dbReference type="EMBL" id="NMH64503.1"/>
    </source>
</evidence>
<dbReference type="EMBL" id="JAAXYH010000002">
    <property type="protein sequence ID" value="NMH64503.1"/>
    <property type="molecule type" value="Genomic_DNA"/>
</dbReference>
<keyword evidence="1" id="KW-1133">Transmembrane helix</keyword>
<keyword evidence="1" id="KW-0472">Membrane</keyword>
<evidence type="ECO:0000313" key="4">
    <source>
        <dbReference type="Proteomes" id="UP000737113"/>
    </source>
</evidence>
<evidence type="ECO:0000256" key="1">
    <source>
        <dbReference type="SAM" id="Phobius"/>
    </source>
</evidence>
<keyword evidence="4" id="KW-1185">Reference proteome</keyword>
<comment type="caution">
    <text evidence="3">The sequence shown here is derived from an EMBL/GenBank/DDBJ whole genome shotgun (WGS) entry which is preliminary data.</text>
</comment>
<name>A0A972FQW3_9GAMM</name>
<dbReference type="GO" id="GO:0003824">
    <property type="term" value="F:catalytic activity"/>
    <property type="evidence" value="ECO:0007669"/>
    <property type="project" value="InterPro"/>
</dbReference>